<dbReference type="SMART" id="SM00855">
    <property type="entry name" value="PGAM"/>
    <property type="match status" value="1"/>
</dbReference>
<name>A0A099ETW0_9RHOB</name>
<dbReference type="PANTHER" id="PTHR47623">
    <property type="entry name" value="OS09G0287300 PROTEIN"/>
    <property type="match status" value="1"/>
</dbReference>
<dbReference type="EMBL" id="JRKS01000086">
    <property type="protein sequence ID" value="KGJ01845.1"/>
    <property type="molecule type" value="Genomic_DNA"/>
</dbReference>
<dbReference type="Proteomes" id="UP000029917">
    <property type="component" value="Unassembled WGS sequence"/>
</dbReference>
<dbReference type="CDD" id="cd07067">
    <property type="entry name" value="HP_PGM_like"/>
    <property type="match status" value="1"/>
</dbReference>
<accession>A0A099ETW0</accession>
<gene>
    <name evidence="1" type="ORF">IC63_15910</name>
</gene>
<organism evidence="1 2">
    <name type="scientific">Paracoccus sphaerophysae</name>
    <dbReference type="NCBI Taxonomy" id="690417"/>
    <lineage>
        <taxon>Bacteria</taxon>
        <taxon>Pseudomonadati</taxon>
        <taxon>Pseudomonadota</taxon>
        <taxon>Alphaproteobacteria</taxon>
        <taxon>Rhodobacterales</taxon>
        <taxon>Paracoccaceae</taxon>
        <taxon>Paracoccus</taxon>
    </lineage>
</organism>
<dbReference type="Pfam" id="PF00300">
    <property type="entry name" value="His_Phos_1"/>
    <property type="match status" value="1"/>
</dbReference>
<comment type="caution">
    <text evidence="1">The sequence shown here is derived from an EMBL/GenBank/DDBJ whole genome shotgun (WGS) entry which is preliminary data.</text>
</comment>
<protein>
    <submittedName>
        <fullName evidence="1">Phosphoglycerate mutase</fullName>
    </submittedName>
</protein>
<evidence type="ECO:0000313" key="1">
    <source>
        <dbReference type="EMBL" id="KGJ01845.1"/>
    </source>
</evidence>
<dbReference type="InterPro" id="IPR013078">
    <property type="entry name" value="His_Pase_superF_clade-1"/>
</dbReference>
<keyword evidence="2" id="KW-1185">Reference proteome</keyword>
<evidence type="ECO:0000313" key="2">
    <source>
        <dbReference type="Proteomes" id="UP000029917"/>
    </source>
</evidence>
<dbReference type="AlphaFoldDB" id="A0A099ETW0"/>
<proteinExistence type="predicted"/>
<dbReference type="RefSeq" id="WP_036722061.1">
    <property type="nucleotide sequence ID" value="NZ_JRKS01000086.1"/>
</dbReference>
<reference evidence="1 2" key="1">
    <citation type="submission" date="2014-09" db="EMBL/GenBank/DDBJ databases">
        <authorList>
            <person name="McGinnis J.M."/>
            <person name="Wolfgang W.J."/>
        </authorList>
    </citation>
    <scope>NUCLEOTIDE SEQUENCE [LARGE SCALE GENOMIC DNA]</scope>
    <source>
        <strain evidence="1 2">HAMBI 3106</strain>
    </source>
</reference>
<dbReference type="InterPro" id="IPR029033">
    <property type="entry name" value="His_PPase_superfam"/>
</dbReference>
<dbReference type="SUPFAM" id="SSF53254">
    <property type="entry name" value="Phosphoglycerate mutase-like"/>
    <property type="match status" value="1"/>
</dbReference>
<sequence length="172" mass="19273">MTPPGHCRLILTRHAKSDWDDPTLPDHDRPLNDRGRRSARALGDWLASRGYDPEEVLCSSARRTAETWERVSEAVFETRPDLRLEPQLYHASPDVMLRVLQSATAPTVMMIGHNPGIAEFAAMLPARPPLSPEFRRYPTAATLVLDFQAASWAEVRSGQGSVLDFVRMDGRP</sequence>
<dbReference type="Gene3D" id="3.40.50.1240">
    <property type="entry name" value="Phosphoglycerate mutase-like"/>
    <property type="match status" value="1"/>
</dbReference>
<reference evidence="1 2" key="2">
    <citation type="submission" date="2014-10" db="EMBL/GenBank/DDBJ databases">
        <title>Paracoccus sanguinis sp. nov., isolated from clinical specimens of New York State patients.</title>
        <authorList>
            <person name="Mingle L.A."/>
            <person name="Cole J.A."/>
            <person name="Lapierre P."/>
            <person name="Musser K.A."/>
        </authorList>
    </citation>
    <scope>NUCLEOTIDE SEQUENCE [LARGE SCALE GENOMIC DNA]</scope>
    <source>
        <strain evidence="1 2">HAMBI 3106</strain>
    </source>
</reference>
<dbReference type="OrthoDB" id="9810154at2"/>
<dbReference type="STRING" id="690417.IC63_15910"/>
<dbReference type="PANTHER" id="PTHR47623:SF1">
    <property type="entry name" value="OS09G0287300 PROTEIN"/>
    <property type="match status" value="1"/>
</dbReference>